<dbReference type="SUPFAM" id="SSF109604">
    <property type="entry name" value="HD-domain/PDEase-like"/>
    <property type="match status" value="1"/>
</dbReference>
<comment type="caution">
    <text evidence="1">The sequence shown here is derived from an EMBL/GenBank/DDBJ whole genome shotgun (WGS) entry which is preliminary data.</text>
</comment>
<gene>
    <name evidence="1" type="ORF">ACFO3O_05945</name>
</gene>
<dbReference type="InterPro" id="IPR009218">
    <property type="entry name" value="HD_phosphohydro"/>
</dbReference>
<evidence type="ECO:0000313" key="2">
    <source>
        <dbReference type="Proteomes" id="UP001596043"/>
    </source>
</evidence>
<dbReference type="PANTHER" id="PTHR21174:SF0">
    <property type="entry name" value="HD PHOSPHOHYDROLASE FAMILY PROTEIN-RELATED"/>
    <property type="match status" value="1"/>
</dbReference>
<dbReference type="Proteomes" id="UP001596043">
    <property type="component" value="Unassembled WGS sequence"/>
</dbReference>
<sequence>MENKNTYLDWLKLSQLTESETTIACFEEVEKQYTHASRYYHTLGHVNDLFTHIKKAGLSDVETIILAHVALFHDVIYNSVSKENEIKSAQFAQLWLEKLNVKRSLREQIEIIILATATHIADDSLAQLFLDMDLSILGASPEKYTDYYKAVRKEYKNIPLFLYKRGRKRFLLETLAKSFIFYTQKYRKLYEKQARVNMQEELDRL</sequence>
<keyword evidence="2" id="KW-1185">Reference proteome</keyword>
<dbReference type="PANTHER" id="PTHR21174">
    <property type="match status" value="1"/>
</dbReference>
<accession>A0ABV9HVA0</accession>
<evidence type="ECO:0008006" key="3">
    <source>
        <dbReference type="Google" id="ProtNLM"/>
    </source>
</evidence>
<dbReference type="Gene3D" id="1.10.3210.10">
    <property type="entry name" value="Hypothetical protein af1432"/>
    <property type="match status" value="1"/>
</dbReference>
<dbReference type="PIRSF" id="PIRSF035170">
    <property type="entry name" value="HD_phosphohydro"/>
    <property type="match status" value="1"/>
</dbReference>
<organism evidence="1 2">
    <name type="scientific">Dokdonia ponticola</name>
    <dbReference type="NCBI Taxonomy" id="2041041"/>
    <lineage>
        <taxon>Bacteria</taxon>
        <taxon>Pseudomonadati</taxon>
        <taxon>Bacteroidota</taxon>
        <taxon>Flavobacteriia</taxon>
        <taxon>Flavobacteriales</taxon>
        <taxon>Flavobacteriaceae</taxon>
        <taxon>Dokdonia</taxon>
    </lineage>
</organism>
<reference evidence="2" key="1">
    <citation type="journal article" date="2019" name="Int. J. Syst. Evol. Microbiol.">
        <title>The Global Catalogue of Microorganisms (GCM) 10K type strain sequencing project: providing services to taxonomists for standard genome sequencing and annotation.</title>
        <authorList>
            <consortium name="The Broad Institute Genomics Platform"/>
            <consortium name="The Broad Institute Genome Sequencing Center for Infectious Disease"/>
            <person name="Wu L."/>
            <person name="Ma J."/>
        </authorList>
    </citation>
    <scope>NUCLEOTIDE SEQUENCE [LARGE SCALE GENOMIC DNA]</scope>
    <source>
        <strain evidence="2">YJ-61-S</strain>
    </source>
</reference>
<evidence type="ECO:0000313" key="1">
    <source>
        <dbReference type="EMBL" id="MFC4633438.1"/>
    </source>
</evidence>
<dbReference type="EMBL" id="JBHSFV010000002">
    <property type="protein sequence ID" value="MFC4633438.1"/>
    <property type="molecule type" value="Genomic_DNA"/>
</dbReference>
<proteinExistence type="predicted"/>
<dbReference type="RefSeq" id="WP_379977641.1">
    <property type="nucleotide sequence ID" value="NZ_JBHSFV010000002.1"/>
</dbReference>
<name>A0ABV9HVA0_9FLAO</name>
<protein>
    <recommendedName>
        <fullName evidence="3">Metal-dependent HD superfamily phosphohydrolase</fullName>
    </recommendedName>
</protein>